<protein>
    <submittedName>
        <fullName evidence="2">Uncharacterized protein</fullName>
    </submittedName>
</protein>
<reference evidence="2" key="1">
    <citation type="journal article" date="2021" name="bioRxiv">
        <title>Whole Genome Assembly and Annotation of Northern Wild Rice, Zizania palustris L., Supports a Whole Genome Duplication in the Zizania Genus.</title>
        <authorList>
            <person name="Haas M."/>
            <person name="Kono T."/>
            <person name="Macchietto M."/>
            <person name="Millas R."/>
            <person name="McGilp L."/>
            <person name="Shao M."/>
            <person name="Duquette J."/>
            <person name="Hirsch C.N."/>
            <person name="Kimball J."/>
        </authorList>
    </citation>
    <scope>NUCLEOTIDE SEQUENCE</scope>
    <source>
        <tissue evidence="2">Fresh leaf tissue</tissue>
    </source>
</reference>
<proteinExistence type="predicted"/>
<sequence>MDGVASEPVTVAEVDQLPPTPPPLEAEDFVPEADLLLPPVEGKQRRRMWPSSSQKPLKSHLWRHPRMARVVSCTPTSSGAGSSIRKGLLWWTIYLQISPWRAYMRHLKQLASVSEL</sequence>
<evidence type="ECO:0000313" key="2">
    <source>
        <dbReference type="EMBL" id="KAG8055383.1"/>
    </source>
</evidence>
<gene>
    <name evidence="2" type="ORF">GUJ93_ZPchr0001g30432</name>
</gene>
<organism evidence="2 3">
    <name type="scientific">Zizania palustris</name>
    <name type="common">Northern wild rice</name>
    <dbReference type="NCBI Taxonomy" id="103762"/>
    <lineage>
        <taxon>Eukaryota</taxon>
        <taxon>Viridiplantae</taxon>
        <taxon>Streptophyta</taxon>
        <taxon>Embryophyta</taxon>
        <taxon>Tracheophyta</taxon>
        <taxon>Spermatophyta</taxon>
        <taxon>Magnoliopsida</taxon>
        <taxon>Liliopsida</taxon>
        <taxon>Poales</taxon>
        <taxon>Poaceae</taxon>
        <taxon>BOP clade</taxon>
        <taxon>Oryzoideae</taxon>
        <taxon>Oryzeae</taxon>
        <taxon>Zizaniinae</taxon>
        <taxon>Zizania</taxon>
    </lineage>
</organism>
<dbReference type="AlphaFoldDB" id="A0A8J5VPP3"/>
<keyword evidence="3" id="KW-1185">Reference proteome</keyword>
<dbReference type="EMBL" id="JAAALK010000288">
    <property type="protein sequence ID" value="KAG8055383.1"/>
    <property type="molecule type" value="Genomic_DNA"/>
</dbReference>
<reference evidence="2" key="2">
    <citation type="submission" date="2021-02" db="EMBL/GenBank/DDBJ databases">
        <authorList>
            <person name="Kimball J.A."/>
            <person name="Haas M.W."/>
            <person name="Macchietto M."/>
            <person name="Kono T."/>
            <person name="Duquette J."/>
            <person name="Shao M."/>
        </authorList>
    </citation>
    <scope>NUCLEOTIDE SEQUENCE</scope>
    <source>
        <tissue evidence="2">Fresh leaf tissue</tissue>
    </source>
</reference>
<dbReference type="Proteomes" id="UP000729402">
    <property type="component" value="Unassembled WGS sequence"/>
</dbReference>
<accession>A0A8J5VPP3</accession>
<comment type="caution">
    <text evidence="2">The sequence shown here is derived from an EMBL/GenBank/DDBJ whole genome shotgun (WGS) entry which is preliminary data.</text>
</comment>
<evidence type="ECO:0000256" key="1">
    <source>
        <dbReference type="SAM" id="MobiDB-lite"/>
    </source>
</evidence>
<name>A0A8J5VPP3_ZIZPA</name>
<feature type="region of interest" description="Disordered" evidence="1">
    <location>
        <begin position="1"/>
        <end position="22"/>
    </location>
</feature>
<evidence type="ECO:0000313" key="3">
    <source>
        <dbReference type="Proteomes" id="UP000729402"/>
    </source>
</evidence>